<keyword evidence="5" id="KW-1185">Reference proteome</keyword>
<dbReference type="STRING" id="416943.SAMN05445871_5686"/>
<dbReference type="GO" id="GO:0016491">
    <property type="term" value="F:oxidoreductase activity"/>
    <property type="evidence" value="ECO:0007669"/>
    <property type="project" value="UniProtKB-KW"/>
</dbReference>
<reference evidence="5" key="1">
    <citation type="submission" date="2016-10" db="EMBL/GenBank/DDBJ databases">
        <authorList>
            <person name="Varghese N."/>
            <person name="Submissions S."/>
        </authorList>
    </citation>
    <scope>NUCLEOTIDE SEQUENCE [LARGE SCALE GENOMIC DNA]</scope>
    <source>
        <strain evidence="5">LMG 26416</strain>
    </source>
</reference>
<keyword evidence="2" id="KW-0560">Oxidoreductase</keyword>
<dbReference type="Pfam" id="PF01315">
    <property type="entry name" value="Ald_Xan_dh_C"/>
    <property type="match status" value="1"/>
</dbReference>
<evidence type="ECO:0000259" key="3">
    <source>
        <dbReference type="SMART" id="SM01008"/>
    </source>
</evidence>
<dbReference type="Pfam" id="PF02738">
    <property type="entry name" value="MoCoBD_1"/>
    <property type="match status" value="1"/>
</dbReference>
<evidence type="ECO:0000256" key="2">
    <source>
        <dbReference type="ARBA" id="ARBA00023002"/>
    </source>
</evidence>
<evidence type="ECO:0000256" key="1">
    <source>
        <dbReference type="ARBA" id="ARBA00022505"/>
    </source>
</evidence>
<dbReference type="SUPFAM" id="SSF54665">
    <property type="entry name" value="CO dehydrogenase molybdoprotein N-domain-like"/>
    <property type="match status" value="1"/>
</dbReference>
<protein>
    <submittedName>
        <fullName evidence="4">Xanthine dehydrogenase, molybdenum binding subunit apoprotein</fullName>
    </submittedName>
</protein>
<dbReference type="AlphaFoldDB" id="A0A1H7G2W5"/>
<sequence length="778" mass="83334">MIGQPIPRVEDRRFVTGNGQYTDDLRVEGQAYAAFLRSPHAHAALRSVDVSAAREAPGVIAVLVGQDYLDDGFQGVDHVPNPVDAVDATKKAFLTSLTGSIFNQLHIPLPTDRVRYVGEPIAMVIAETPIAARNATEMIDVDYDVLDAVVNAADAMQDGAPQLWDGADGNLCFQTQIGERDEARRIIADAPFVLQREFHHSRVVNCQMEPRSAIGAYDETSGVYTLISGSQGAVRQKLCLALALKVPLSQVRVVCPDTGGGFGPRSFIYVEQLAVVWAARRLGRAVKWTSDRSEAFLSDYQGRDQIVRATFGFSNDGRILAIDNEWIGNVGAHTVSYVPMSNGTRIMTTVYDVPVAAVHISAVLTNTVPTAPYRGAGRPEAHHVIERMLDLAAAELGLDRAEIRRRNLVAHDKLPYRSPMGLTYDSGEFARNMARALELAEWDGFEARRAQSLAQGKLRGIGVANYIESPVGAPRERIELTVLPEGRIDIVAGTQSTGQGHETTFAQVVAQHLGVPMAAITLRTGDTAFVSVGGGSHSDRSMRLGGMLLVDTAAQIVATGTQVAAALFDVAPERVSFADGAFVDPASDRRIGLFEVAARIASDGLPGDPATRKLYAEAEVNTRVPAHPTGSAVCELEVDPDTGIVKLVNYTSVDDVGQPINPLIVEGQVHGGLAQGIGQALSETCYLDRDTGQVLTGSYMDYGMPRAGAIPPLRLELTEDPTHGNPLRVKGGGESGITPATATIFNALADALKAFGSDELAMPATPKVVWEYIHRPAA</sequence>
<dbReference type="Proteomes" id="UP000199120">
    <property type="component" value="Unassembled WGS sequence"/>
</dbReference>
<organism evidence="4 5">
    <name type="scientific">Paraburkholderia caballeronis</name>
    <dbReference type="NCBI Taxonomy" id="416943"/>
    <lineage>
        <taxon>Bacteria</taxon>
        <taxon>Pseudomonadati</taxon>
        <taxon>Pseudomonadota</taxon>
        <taxon>Betaproteobacteria</taxon>
        <taxon>Burkholderiales</taxon>
        <taxon>Burkholderiaceae</taxon>
        <taxon>Paraburkholderia</taxon>
    </lineage>
</organism>
<dbReference type="InterPro" id="IPR000674">
    <property type="entry name" value="Ald_Oxase/Xan_DH_a/b"/>
</dbReference>
<dbReference type="PANTHER" id="PTHR11908">
    <property type="entry name" value="XANTHINE DEHYDROGENASE"/>
    <property type="match status" value="1"/>
</dbReference>
<feature type="domain" description="Aldehyde oxidase/xanthine dehydrogenase a/b hammerhead" evidence="3">
    <location>
        <begin position="16"/>
        <end position="147"/>
    </location>
</feature>
<dbReference type="OrthoDB" id="221297at2"/>
<dbReference type="SUPFAM" id="SSF56003">
    <property type="entry name" value="Molybdenum cofactor-binding domain"/>
    <property type="match status" value="1"/>
</dbReference>
<dbReference type="EMBL" id="FOAJ01000001">
    <property type="protein sequence ID" value="SEK31847.1"/>
    <property type="molecule type" value="Genomic_DNA"/>
</dbReference>
<keyword evidence="1" id="KW-0500">Molybdenum</keyword>
<dbReference type="PANTHER" id="PTHR11908:SF132">
    <property type="entry name" value="ALDEHYDE OXIDASE 1-RELATED"/>
    <property type="match status" value="1"/>
</dbReference>
<evidence type="ECO:0000313" key="4">
    <source>
        <dbReference type="EMBL" id="SEK31847.1"/>
    </source>
</evidence>
<name>A0A1H7G2W5_9BURK</name>
<dbReference type="RefSeq" id="WP_090551964.1">
    <property type="nucleotide sequence ID" value="NZ_FNSR01000003.1"/>
</dbReference>
<dbReference type="GO" id="GO:0005506">
    <property type="term" value="F:iron ion binding"/>
    <property type="evidence" value="ECO:0007669"/>
    <property type="project" value="InterPro"/>
</dbReference>
<dbReference type="Gene3D" id="3.90.1170.50">
    <property type="entry name" value="Aldehyde oxidase/xanthine dehydrogenase, a/b hammerhead"/>
    <property type="match status" value="1"/>
</dbReference>
<dbReference type="InterPro" id="IPR037165">
    <property type="entry name" value="AldOxase/xan_DH_Mopterin-bd_sf"/>
</dbReference>
<evidence type="ECO:0000313" key="5">
    <source>
        <dbReference type="Proteomes" id="UP000199120"/>
    </source>
</evidence>
<dbReference type="Gene3D" id="3.30.365.10">
    <property type="entry name" value="Aldehyde oxidase/xanthine dehydrogenase, molybdopterin binding domain"/>
    <property type="match status" value="4"/>
</dbReference>
<accession>A0A1H7G2W5</accession>
<dbReference type="InterPro" id="IPR008274">
    <property type="entry name" value="AldOxase/xan_DH_MoCoBD1"/>
</dbReference>
<dbReference type="Pfam" id="PF20256">
    <property type="entry name" value="MoCoBD_2"/>
    <property type="match status" value="1"/>
</dbReference>
<dbReference type="InterPro" id="IPR036856">
    <property type="entry name" value="Ald_Oxase/Xan_DH_a/b_sf"/>
</dbReference>
<proteinExistence type="predicted"/>
<dbReference type="SMART" id="SM01008">
    <property type="entry name" value="Ald_Xan_dh_C"/>
    <property type="match status" value="1"/>
</dbReference>
<dbReference type="InterPro" id="IPR046867">
    <property type="entry name" value="AldOxase/xan_DH_MoCoBD2"/>
</dbReference>
<dbReference type="InterPro" id="IPR016208">
    <property type="entry name" value="Ald_Oxase/xanthine_DH-like"/>
</dbReference>
<gene>
    <name evidence="4" type="ORF">SAMN05192542_101557</name>
</gene>